<evidence type="ECO:0000313" key="9">
    <source>
        <dbReference type="EMBL" id="ETS82145.1"/>
    </source>
</evidence>
<feature type="binding site" evidence="7">
    <location>
        <position position="102"/>
    </location>
    <ligand>
        <name>substrate</name>
    </ligand>
</feature>
<dbReference type="FunCoup" id="W3X7W4">
    <property type="interactions" value="285"/>
</dbReference>
<dbReference type="InterPro" id="IPR025532">
    <property type="entry name" value="G6P_1-epimerase"/>
</dbReference>
<dbReference type="eggNOG" id="KOG1594">
    <property type="taxonomic scope" value="Eukaryota"/>
</dbReference>
<evidence type="ECO:0000256" key="1">
    <source>
        <dbReference type="ARBA" id="ARBA00001096"/>
    </source>
</evidence>
<evidence type="ECO:0000256" key="6">
    <source>
        <dbReference type="PIRSR" id="PIRSR016020-1"/>
    </source>
</evidence>
<accession>W3X7W4</accession>
<feature type="binding site" evidence="7">
    <location>
        <position position="107"/>
    </location>
    <ligand>
        <name>substrate</name>
    </ligand>
</feature>
<dbReference type="Gene3D" id="2.70.98.10">
    <property type="match status" value="1"/>
</dbReference>
<evidence type="ECO:0000256" key="7">
    <source>
        <dbReference type="PIRSR" id="PIRSR016020-2"/>
    </source>
</evidence>
<feature type="active site" evidence="6">
    <location>
        <position position="186"/>
    </location>
</feature>
<dbReference type="Proteomes" id="UP000030651">
    <property type="component" value="Unassembled WGS sequence"/>
</dbReference>
<dbReference type="RefSeq" id="XP_007833919.1">
    <property type="nucleotide sequence ID" value="XM_007835728.1"/>
</dbReference>
<dbReference type="CDD" id="cd09020">
    <property type="entry name" value="D-hex-6-P-epi_like"/>
    <property type="match status" value="1"/>
</dbReference>
<dbReference type="InParanoid" id="W3X7W4"/>
<dbReference type="OMA" id="TQALHSY"/>
<dbReference type="EC" id="5.1.3.15" evidence="3 5"/>
<feature type="region of interest" description="Disordered" evidence="8">
    <location>
        <begin position="1"/>
        <end position="21"/>
    </location>
</feature>
<dbReference type="SUPFAM" id="SSF74650">
    <property type="entry name" value="Galactose mutarotase-like"/>
    <property type="match status" value="1"/>
</dbReference>
<evidence type="ECO:0000256" key="2">
    <source>
        <dbReference type="ARBA" id="ARBA00005866"/>
    </source>
</evidence>
<dbReference type="InterPro" id="IPR008183">
    <property type="entry name" value="Aldose_1/G6P_1-epimerase"/>
</dbReference>
<keyword evidence="10" id="KW-1185">Reference proteome</keyword>
<dbReference type="EMBL" id="KI912112">
    <property type="protein sequence ID" value="ETS82145.1"/>
    <property type="molecule type" value="Genomic_DNA"/>
</dbReference>
<dbReference type="Pfam" id="PF01263">
    <property type="entry name" value="Aldose_epim"/>
    <property type="match status" value="1"/>
</dbReference>
<evidence type="ECO:0000256" key="4">
    <source>
        <dbReference type="ARBA" id="ARBA00023235"/>
    </source>
</evidence>
<dbReference type="KEGG" id="pfy:PFICI_07147"/>
<comment type="function">
    <text evidence="5">Catalyzes the interconversion between the alpha and beta anomers from at least three hexose 6-phosphate sugars (Glc6P, Gal6P, and Man6P).</text>
</comment>
<proteinExistence type="inferred from homology"/>
<dbReference type="PANTHER" id="PTHR11122">
    <property type="entry name" value="APOSPORY-ASSOCIATED PROTEIN C-RELATED"/>
    <property type="match status" value="1"/>
</dbReference>
<dbReference type="STRING" id="1229662.W3X7W4"/>
<feature type="active site" evidence="6">
    <location>
        <position position="293"/>
    </location>
</feature>
<sequence length="317" mass="33996">MVDRPNKPAALATTPGLPPSAQVNITHDNSRVNAVLPSGESIEVLLYGATVLSWKDRAGNERLWLSEGAKLDGSKAVRGGIPLVFPVFGTAPNHAATSKLPQHGFARNSTWEFLGSSTSESTGKSDNSVKLDFGLSQNNLSEESKKLWPYAFSLQYSVTLTSDNLATGLVVTNQGDQPFEAQVLLHTYLRVNDISKVTVTGLEDSEYVDKVAGTPNPVKQSGSITISGEVDRVYTPSKGPSEPVVVSEGGEAKYSVVRDNLEDVVVWNPWIDKANSIGDFEPKDGYKNMICVEAGAVKGWQKLEAGDAFEGAQVISV</sequence>
<feature type="compositionally biased region" description="Low complexity" evidence="8">
    <location>
        <begin position="8"/>
        <end position="21"/>
    </location>
</feature>
<dbReference type="AlphaFoldDB" id="W3X7W4"/>
<comment type="similarity">
    <text evidence="2 5">Belongs to the glucose-6-phosphate 1-epimerase family.</text>
</comment>
<dbReference type="GO" id="GO:0047938">
    <property type="term" value="F:glucose-6-phosphate 1-epimerase activity"/>
    <property type="evidence" value="ECO:0007669"/>
    <property type="project" value="UniProtKB-UniRule"/>
</dbReference>
<gene>
    <name evidence="9" type="ORF">PFICI_07147</name>
</gene>
<dbReference type="PANTHER" id="PTHR11122:SF13">
    <property type="entry name" value="GLUCOSE-6-PHOSPHATE 1-EPIMERASE"/>
    <property type="match status" value="1"/>
</dbReference>
<keyword evidence="4 5" id="KW-0413">Isomerase</keyword>
<dbReference type="HOGENOM" id="CLU_048345_2_0_1"/>
<dbReference type="InterPro" id="IPR014718">
    <property type="entry name" value="GH-type_carb-bd"/>
</dbReference>
<evidence type="ECO:0000256" key="3">
    <source>
        <dbReference type="ARBA" id="ARBA00012083"/>
    </source>
</evidence>
<dbReference type="GO" id="GO:0030246">
    <property type="term" value="F:carbohydrate binding"/>
    <property type="evidence" value="ECO:0007669"/>
    <property type="project" value="UniProtKB-UniRule"/>
</dbReference>
<protein>
    <recommendedName>
        <fullName evidence="3 5">Glucose-6-phosphate 1-epimerase</fullName>
        <ecNumber evidence="3 5">5.1.3.15</ecNumber>
    </recommendedName>
</protein>
<evidence type="ECO:0000256" key="8">
    <source>
        <dbReference type="SAM" id="MobiDB-lite"/>
    </source>
</evidence>
<dbReference type="InterPro" id="IPR011013">
    <property type="entry name" value="Gal_mutarotase_sf_dom"/>
</dbReference>
<dbReference type="OrthoDB" id="1659429at2759"/>
<organism evidence="9 10">
    <name type="scientific">Pestalotiopsis fici (strain W106-1 / CGMCC3.15140)</name>
    <dbReference type="NCBI Taxonomy" id="1229662"/>
    <lineage>
        <taxon>Eukaryota</taxon>
        <taxon>Fungi</taxon>
        <taxon>Dikarya</taxon>
        <taxon>Ascomycota</taxon>
        <taxon>Pezizomycotina</taxon>
        <taxon>Sordariomycetes</taxon>
        <taxon>Xylariomycetidae</taxon>
        <taxon>Amphisphaeriales</taxon>
        <taxon>Sporocadaceae</taxon>
        <taxon>Pestalotiopsis</taxon>
    </lineage>
</organism>
<dbReference type="PIRSF" id="PIRSF016020">
    <property type="entry name" value="PHexose_mutarotase"/>
    <property type="match status" value="1"/>
</dbReference>
<evidence type="ECO:0000256" key="5">
    <source>
        <dbReference type="PIRNR" id="PIRNR016020"/>
    </source>
</evidence>
<feature type="binding site" evidence="7">
    <location>
        <position position="78"/>
    </location>
    <ligand>
        <name>substrate</name>
    </ligand>
</feature>
<evidence type="ECO:0000313" key="10">
    <source>
        <dbReference type="Proteomes" id="UP000030651"/>
    </source>
</evidence>
<dbReference type="GO" id="GO:0005737">
    <property type="term" value="C:cytoplasm"/>
    <property type="evidence" value="ECO:0007669"/>
    <property type="project" value="TreeGrafter"/>
</dbReference>
<dbReference type="GeneID" id="19272160"/>
<dbReference type="GO" id="GO:0005975">
    <property type="term" value="P:carbohydrate metabolic process"/>
    <property type="evidence" value="ECO:0007669"/>
    <property type="project" value="InterPro"/>
</dbReference>
<comment type="catalytic activity">
    <reaction evidence="1">
        <text>alpha-D-glucose 6-phosphate = beta-D-glucose 6-phosphate</text>
        <dbReference type="Rhea" id="RHEA:16249"/>
        <dbReference type="ChEBI" id="CHEBI:58225"/>
        <dbReference type="ChEBI" id="CHEBI:58247"/>
        <dbReference type="EC" id="5.1.3.15"/>
    </reaction>
</comment>
<name>W3X7W4_PESFW</name>
<reference evidence="10" key="1">
    <citation type="journal article" date="2015" name="BMC Genomics">
        <title>Genomic and transcriptomic analysis of the endophytic fungus Pestalotiopsis fici reveals its lifestyle and high potential for synthesis of natural products.</title>
        <authorList>
            <person name="Wang X."/>
            <person name="Zhang X."/>
            <person name="Liu L."/>
            <person name="Xiang M."/>
            <person name="Wang W."/>
            <person name="Sun X."/>
            <person name="Che Y."/>
            <person name="Guo L."/>
            <person name="Liu G."/>
            <person name="Guo L."/>
            <person name="Wang C."/>
            <person name="Yin W.B."/>
            <person name="Stadler M."/>
            <person name="Zhang X."/>
            <person name="Liu X."/>
        </authorList>
    </citation>
    <scope>NUCLEOTIDE SEQUENCE [LARGE SCALE GENOMIC DNA]</scope>
    <source>
        <strain evidence="10">W106-1 / CGMCC3.15140</strain>
    </source>
</reference>